<reference evidence="2" key="2">
    <citation type="submission" date="2023-05" db="EMBL/GenBank/DDBJ databases">
        <authorList>
            <person name="Schelkunov M.I."/>
        </authorList>
    </citation>
    <scope>NUCLEOTIDE SEQUENCE</scope>
    <source>
        <strain evidence="2">Hsosn_3</strain>
        <tissue evidence="2">Leaf</tissue>
    </source>
</reference>
<feature type="compositionally biased region" description="Basic and acidic residues" evidence="1">
    <location>
        <begin position="8"/>
        <end position="18"/>
    </location>
</feature>
<feature type="region of interest" description="Disordered" evidence="1">
    <location>
        <begin position="1"/>
        <end position="42"/>
    </location>
</feature>
<gene>
    <name evidence="2" type="ORF">POM88_036442</name>
</gene>
<dbReference type="Proteomes" id="UP001237642">
    <property type="component" value="Unassembled WGS sequence"/>
</dbReference>
<organism evidence="2 3">
    <name type="scientific">Heracleum sosnowskyi</name>
    <dbReference type="NCBI Taxonomy" id="360622"/>
    <lineage>
        <taxon>Eukaryota</taxon>
        <taxon>Viridiplantae</taxon>
        <taxon>Streptophyta</taxon>
        <taxon>Embryophyta</taxon>
        <taxon>Tracheophyta</taxon>
        <taxon>Spermatophyta</taxon>
        <taxon>Magnoliopsida</taxon>
        <taxon>eudicotyledons</taxon>
        <taxon>Gunneridae</taxon>
        <taxon>Pentapetalae</taxon>
        <taxon>asterids</taxon>
        <taxon>campanulids</taxon>
        <taxon>Apiales</taxon>
        <taxon>Apiaceae</taxon>
        <taxon>Apioideae</taxon>
        <taxon>apioid superclade</taxon>
        <taxon>Tordylieae</taxon>
        <taxon>Tordyliinae</taxon>
        <taxon>Heracleum</taxon>
    </lineage>
</organism>
<evidence type="ECO:0000313" key="3">
    <source>
        <dbReference type="Proteomes" id="UP001237642"/>
    </source>
</evidence>
<feature type="region of interest" description="Disordered" evidence="1">
    <location>
        <begin position="153"/>
        <end position="181"/>
    </location>
</feature>
<evidence type="ECO:0000313" key="2">
    <source>
        <dbReference type="EMBL" id="KAK1370350.1"/>
    </source>
</evidence>
<reference evidence="2" key="1">
    <citation type="submission" date="2023-02" db="EMBL/GenBank/DDBJ databases">
        <title>Genome of toxic invasive species Heracleum sosnowskyi carries increased number of genes despite the absence of recent whole-genome duplications.</title>
        <authorList>
            <person name="Schelkunov M."/>
            <person name="Shtratnikova V."/>
            <person name="Makarenko M."/>
            <person name="Klepikova A."/>
            <person name="Omelchenko D."/>
            <person name="Novikova G."/>
            <person name="Obukhova E."/>
            <person name="Bogdanov V."/>
            <person name="Penin A."/>
            <person name="Logacheva M."/>
        </authorList>
    </citation>
    <scope>NUCLEOTIDE SEQUENCE</scope>
    <source>
        <strain evidence="2">Hsosn_3</strain>
        <tissue evidence="2">Leaf</tissue>
    </source>
</reference>
<dbReference type="EMBL" id="JAUIZM010000008">
    <property type="protein sequence ID" value="KAK1370350.1"/>
    <property type="molecule type" value="Genomic_DNA"/>
</dbReference>
<accession>A0AAD8MCD3</accession>
<comment type="caution">
    <text evidence="2">The sequence shown here is derived from an EMBL/GenBank/DDBJ whole genome shotgun (WGS) entry which is preliminary data.</text>
</comment>
<name>A0AAD8MCD3_9APIA</name>
<evidence type="ECO:0000256" key="1">
    <source>
        <dbReference type="SAM" id="MobiDB-lite"/>
    </source>
</evidence>
<dbReference type="AlphaFoldDB" id="A0AAD8MCD3"/>
<keyword evidence="3" id="KW-1185">Reference proteome</keyword>
<sequence length="181" mass="20473">MLMCLSNREVDSPKDRVTKRNKAVADGGSDTTAVKAKKPKSQGGESVTFILADVPLEENERSQGCFGEGPYHLDSLKAFQNKMDLDRYAKMEDWEFEEQLRVQAGDLMSSLDTLKNFQIHMDPDRYAKIEELKFEEQLRVQDGALMTDVFSGHHEGPSKCGQETERPAKCRSGEAKENCRH</sequence>
<protein>
    <submittedName>
        <fullName evidence="2">Uncharacterized protein</fullName>
    </submittedName>
</protein>
<proteinExistence type="predicted"/>